<dbReference type="Pfam" id="PF01202">
    <property type="entry name" value="SKI"/>
    <property type="match status" value="1"/>
</dbReference>
<name>A0A2M9CHU0_9MICO</name>
<dbReference type="InterPro" id="IPR006001">
    <property type="entry name" value="Therm_gnt_kin"/>
</dbReference>
<dbReference type="AlphaFoldDB" id="A0A2M9CHU0"/>
<keyword evidence="8" id="KW-0311">Gluconate utilization</keyword>
<dbReference type="EC" id="2.7.1.12" evidence="3 10"/>
<comment type="pathway">
    <text evidence="1">Carbohydrate acid metabolism.</text>
</comment>
<evidence type="ECO:0000256" key="6">
    <source>
        <dbReference type="ARBA" id="ARBA00022777"/>
    </source>
</evidence>
<dbReference type="NCBIfam" id="TIGR01313">
    <property type="entry name" value="therm_gnt_kin"/>
    <property type="match status" value="1"/>
</dbReference>
<dbReference type="PANTHER" id="PTHR43442">
    <property type="entry name" value="GLUCONOKINASE-RELATED"/>
    <property type="match status" value="1"/>
</dbReference>
<dbReference type="PANTHER" id="PTHR43442:SF3">
    <property type="entry name" value="GLUCONOKINASE-RELATED"/>
    <property type="match status" value="1"/>
</dbReference>
<dbReference type="FunFam" id="3.40.50.300:FF:000522">
    <property type="entry name" value="Gluconokinase"/>
    <property type="match status" value="1"/>
</dbReference>
<comment type="caution">
    <text evidence="11">The sequence shown here is derived from an EMBL/GenBank/DDBJ whole genome shotgun (WGS) entry which is preliminary data.</text>
</comment>
<dbReference type="CDD" id="cd02021">
    <property type="entry name" value="GntK"/>
    <property type="match status" value="1"/>
</dbReference>
<evidence type="ECO:0000313" key="12">
    <source>
        <dbReference type="Proteomes" id="UP000228758"/>
    </source>
</evidence>
<reference evidence="11 12" key="1">
    <citation type="submission" date="2017-11" db="EMBL/GenBank/DDBJ databases">
        <title>Genomic Encyclopedia of Archaeal and Bacterial Type Strains, Phase II (KMG-II): From Individual Species to Whole Genera.</title>
        <authorList>
            <person name="Goeker M."/>
        </authorList>
    </citation>
    <scope>NUCLEOTIDE SEQUENCE [LARGE SCALE GENOMIC DNA]</scope>
    <source>
        <strain evidence="11 12">DSM 27393</strain>
    </source>
</reference>
<evidence type="ECO:0000256" key="4">
    <source>
        <dbReference type="ARBA" id="ARBA00022679"/>
    </source>
</evidence>
<evidence type="ECO:0000313" key="11">
    <source>
        <dbReference type="EMBL" id="PJJ71439.1"/>
    </source>
</evidence>
<sequence length="165" mass="17457">MVKVVVMGVSGSGKSSIGSALAQRLEVPFVDADDLHPPANKLKMASGSPLVDADRWPWLDAVGAALAAESSIVVACSALRLSYRDRLRVAAPDAVFVHLHGSDALLTERLGARSHEFMPTTLLGSQLATLEPLEPGEAGFVVDIAPSPQQIVDEIVRQLPEEAAR</sequence>
<dbReference type="Gene3D" id="3.40.50.300">
    <property type="entry name" value="P-loop containing nucleotide triphosphate hydrolases"/>
    <property type="match status" value="1"/>
</dbReference>
<evidence type="ECO:0000256" key="10">
    <source>
        <dbReference type="RuleBase" id="RU363066"/>
    </source>
</evidence>
<keyword evidence="5 10" id="KW-0547">Nucleotide-binding</keyword>
<evidence type="ECO:0000256" key="7">
    <source>
        <dbReference type="ARBA" id="ARBA00022840"/>
    </source>
</evidence>
<comment type="similarity">
    <text evidence="2 10">Belongs to the gluconokinase GntK/GntV family.</text>
</comment>
<dbReference type="SUPFAM" id="SSF52540">
    <property type="entry name" value="P-loop containing nucleoside triphosphate hydrolases"/>
    <property type="match status" value="1"/>
</dbReference>
<gene>
    <name evidence="11" type="ORF">CLV46_0987</name>
</gene>
<dbReference type="GO" id="GO:0046316">
    <property type="term" value="F:gluconokinase activity"/>
    <property type="evidence" value="ECO:0007669"/>
    <property type="project" value="UniProtKB-EC"/>
</dbReference>
<evidence type="ECO:0000256" key="2">
    <source>
        <dbReference type="ARBA" id="ARBA00008420"/>
    </source>
</evidence>
<keyword evidence="6 10" id="KW-0418">Kinase</keyword>
<dbReference type="GO" id="GO:0005524">
    <property type="term" value="F:ATP binding"/>
    <property type="evidence" value="ECO:0007669"/>
    <property type="project" value="UniProtKB-KW"/>
</dbReference>
<keyword evidence="12" id="KW-1185">Reference proteome</keyword>
<dbReference type="GO" id="GO:0005737">
    <property type="term" value="C:cytoplasm"/>
    <property type="evidence" value="ECO:0007669"/>
    <property type="project" value="TreeGrafter"/>
</dbReference>
<keyword evidence="7 10" id="KW-0067">ATP-binding</keyword>
<dbReference type="RefSeq" id="WP_100363741.1">
    <property type="nucleotide sequence ID" value="NZ_PGFF01000001.1"/>
</dbReference>
<evidence type="ECO:0000256" key="9">
    <source>
        <dbReference type="ARBA" id="ARBA00048090"/>
    </source>
</evidence>
<dbReference type="GO" id="GO:0019521">
    <property type="term" value="P:D-gluconate metabolic process"/>
    <property type="evidence" value="ECO:0007669"/>
    <property type="project" value="UniProtKB-KW"/>
</dbReference>
<evidence type="ECO:0000256" key="1">
    <source>
        <dbReference type="ARBA" id="ARBA00004761"/>
    </source>
</evidence>
<organism evidence="11 12">
    <name type="scientific">Diaminobutyricimonas aerilata</name>
    <dbReference type="NCBI Taxonomy" id="1162967"/>
    <lineage>
        <taxon>Bacteria</taxon>
        <taxon>Bacillati</taxon>
        <taxon>Actinomycetota</taxon>
        <taxon>Actinomycetes</taxon>
        <taxon>Micrococcales</taxon>
        <taxon>Microbacteriaceae</taxon>
        <taxon>Diaminobutyricimonas</taxon>
    </lineage>
</organism>
<evidence type="ECO:0000256" key="3">
    <source>
        <dbReference type="ARBA" id="ARBA00012054"/>
    </source>
</evidence>
<comment type="catalytic activity">
    <reaction evidence="9 10">
        <text>D-gluconate + ATP = 6-phospho-D-gluconate + ADP + H(+)</text>
        <dbReference type="Rhea" id="RHEA:19433"/>
        <dbReference type="ChEBI" id="CHEBI:15378"/>
        <dbReference type="ChEBI" id="CHEBI:18391"/>
        <dbReference type="ChEBI" id="CHEBI:30616"/>
        <dbReference type="ChEBI" id="CHEBI:58759"/>
        <dbReference type="ChEBI" id="CHEBI:456216"/>
        <dbReference type="EC" id="2.7.1.12"/>
    </reaction>
</comment>
<dbReference type="EMBL" id="PGFF01000001">
    <property type="protein sequence ID" value="PJJ71439.1"/>
    <property type="molecule type" value="Genomic_DNA"/>
</dbReference>
<dbReference type="InterPro" id="IPR027417">
    <property type="entry name" value="P-loop_NTPase"/>
</dbReference>
<dbReference type="Proteomes" id="UP000228758">
    <property type="component" value="Unassembled WGS sequence"/>
</dbReference>
<evidence type="ECO:0000256" key="8">
    <source>
        <dbReference type="ARBA" id="ARBA00023064"/>
    </source>
</evidence>
<proteinExistence type="inferred from homology"/>
<evidence type="ECO:0000256" key="5">
    <source>
        <dbReference type="ARBA" id="ARBA00022741"/>
    </source>
</evidence>
<dbReference type="OrthoDB" id="9795716at2"/>
<keyword evidence="4 10" id="KW-0808">Transferase</keyword>
<protein>
    <recommendedName>
        <fullName evidence="3 10">Gluconokinase</fullName>
        <ecNumber evidence="3 10">2.7.1.12</ecNumber>
    </recommendedName>
</protein>
<accession>A0A2M9CHU0</accession>
<dbReference type="InterPro" id="IPR031322">
    <property type="entry name" value="Shikimate/glucono_kinase"/>
</dbReference>